<protein>
    <recommendedName>
        <fullName evidence="11">AEC family transporter</fullName>
    </recommendedName>
</protein>
<evidence type="ECO:0000256" key="7">
    <source>
        <dbReference type="ARBA" id="ARBA00023136"/>
    </source>
</evidence>
<dbReference type="AlphaFoldDB" id="A0A4R2LME2"/>
<dbReference type="OrthoDB" id="9794315at2"/>
<evidence type="ECO:0008006" key="11">
    <source>
        <dbReference type="Google" id="ProtNLM"/>
    </source>
</evidence>
<comment type="subcellular location">
    <subcellularLocation>
        <location evidence="1">Cell membrane</location>
        <topology evidence="1">Multi-pass membrane protein</topology>
    </subcellularLocation>
</comment>
<keyword evidence="10" id="KW-1185">Reference proteome</keyword>
<dbReference type="Proteomes" id="UP000295711">
    <property type="component" value="Unassembled WGS sequence"/>
</dbReference>
<feature type="transmembrane region" description="Helical" evidence="8">
    <location>
        <begin position="285"/>
        <end position="309"/>
    </location>
</feature>
<organism evidence="9 10">
    <name type="scientific">Frisingicoccus caecimuris</name>
    <dbReference type="NCBI Taxonomy" id="1796636"/>
    <lineage>
        <taxon>Bacteria</taxon>
        <taxon>Bacillati</taxon>
        <taxon>Bacillota</taxon>
        <taxon>Clostridia</taxon>
        <taxon>Lachnospirales</taxon>
        <taxon>Lachnospiraceae</taxon>
        <taxon>Frisingicoccus</taxon>
    </lineage>
</organism>
<feature type="transmembrane region" description="Helical" evidence="8">
    <location>
        <begin position="259"/>
        <end position="278"/>
    </location>
</feature>
<evidence type="ECO:0000256" key="6">
    <source>
        <dbReference type="ARBA" id="ARBA00022989"/>
    </source>
</evidence>
<comment type="similarity">
    <text evidence="2">Belongs to the auxin efflux carrier (TC 2.A.69) family.</text>
</comment>
<evidence type="ECO:0000313" key="9">
    <source>
        <dbReference type="EMBL" id="TCO84785.1"/>
    </source>
</evidence>
<comment type="caution">
    <text evidence="9">The sequence shown here is derived from an EMBL/GenBank/DDBJ whole genome shotgun (WGS) entry which is preliminary data.</text>
</comment>
<evidence type="ECO:0000256" key="2">
    <source>
        <dbReference type="ARBA" id="ARBA00010145"/>
    </source>
</evidence>
<evidence type="ECO:0000256" key="5">
    <source>
        <dbReference type="ARBA" id="ARBA00022692"/>
    </source>
</evidence>
<dbReference type="PANTHER" id="PTHR36838:SF4">
    <property type="entry name" value="AUXIN EFFLUX CARRIER FAMILY PROTEIN"/>
    <property type="match status" value="1"/>
</dbReference>
<evidence type="ECO:0000256" key="3">
    <source>
        <dbReference type="ARBA" id="ARBA00022448"/>
    </source>
</evidence>
<dbReference type="Pfam" id="PF03547">
    <property type="entry name" value="Mem_trans"/>
    <property type="match status" value="1"/>
</dbReference>
<proteinExistence type="inferred from homology"/>
<keyword evidence="3" id="KW-0813">Transport</keyword>
<evidence type="ECO:0000256" key="4">
    <source>
        <dbReference type="ARBA" id="ARBA00022475"/>
    </source>
</evidence>
<evidence type="ECO:0000256" key="1">
    <source>
        <dbReference type="ARBA" id="ARBA00004651"/>
    </source>
</evidence>
<dbReference type="PANTHER" id="PTHR36838">
    <property type="entry name" value="AUXIN EFFLUX CARRIER FAMILY PROTEIN"/>
    <property type="match status" value="1"/>
</dbReference>
<feature type="transmembrane region" description="Helical" evidence="8">
    <location>
        <begin position="230"/>
        <end position="253"/>
    </location>
</feature>
<dbReference type="InterPro" id="IPR004776">
    <property type="entry name" value="Mem_transp_PIN-like"/>
</dbReference>
<accession>A0A4R2LME2</accession>
<dbReference type="Gene3D" id="1.20.1530.20">
    <property type="match status" value="1"/>
</dbReference>
<gene>
    <name evidence="9" type="ORF">EV212_10548</name>
</gene>
<feature type="transmembrane region" description="Helical" evidence="8">
    <location>
        <begin position="67"/>
        <end position="91"/>
    </location>
</feature>
<dbReference type="InterPro" id="IPR038770">
    <property type="entry name" value="Na+/solute_symporter_sf"/>
</dbReference>
<feature type="transmembrane region" description="Helical" evidence="8">
    <location>
        <begin position="127"/>
        <end position="148"/>
    </location>
</feature>
<feature type="transmembrane region" description="Helical" evidence="8">
    <location>
        <begin position="169"/>
        <end position="187"/>
    </location>
</feature>
<name>A0A4R2LME2_9FIRM</name>
<dbReference type="GO" id="GO:0005886">
    <property type="term" value="C:plasma membrane"/>
    <property type="evidence" value="ECO:0007669"/>
    <property type="project" value="UniProtKB-SubCell"/>
</dbReference>
<feature type="transmembrane region" description="Helical" evidence="8">
    <location>
        <begin position="199"/>
        <end position="218"/>
    </location>
</feature>
<keyword evidence="4" id="KW-1003">Cell membrane</keyword>
<keyword evidence="5 8" id="KW-0812">Transmembrane</keyword>
<dbReference type="RefSeq" id="WP_132090829.1">
    <property type="nucleotide sequence ID" value="NZ_JANKAQ010000007.1"/>
</dbReference>
<evidence type="ECO:0000313" key="10">
    <source>
        <dbReference type="Proteomes" id="UP000295711"/>
    </source>
</evidence>
<keyword evidence="7 8" id="KW-0472">Membrane</keyword>
<feature type="transmembrane region" description="Helical" evidence="8">
    <location>
        <begin position="6"/>
        <end position="29"/>
    </location>
</feature>
<dbReference type="GO" id="GO:0055085">
    <property type="term" value="P:transmembrane transport"/>
    <property type="evidence" value="ECO:0007669"/>
    <property type="project" value="InterPro"/>
</dbReference>
<evidence type="ECO:0000256" key="8">
    <source>
        <dbReference type="SAM" id="Phobius"/>
    </source>
</evidence>
<reference evidence="9 10" key="1">
    <citation type="submission" date="2019-03" db="EMBL/GenBank/DDBJ databases">
        <title>Genomic Encyclopedia of Type Strains, Phase IV (KMG-IV): sequencing the most valuable type-strain genomes for metagenomic binning, comparative biology and taxonomic classification.</title>
        <authorList>
            <person name="Goeker M."/>
        </authorList>
    </citation>
    <scope>NUCLEOTIDE SEQUENCE [LARGE SCALE GENOMIC DNA]</scope>
    <source>
        <strain evidence="9 10">DSM 28559</strain>
    </source>
</reference>
<keyword evidence="6 8" id="KW-1133">Transmembrane helix</keyword>
<dbReference type="EMBL" id="SLXA01000005">
    <property type="protein sequence ID" value="TCO84785.1"/>
    <property type="molecule type" value="Genomic_DNA"/>
</dbReference>
<sequence>MENFIFSLNATIPIFLIIILGWVLMQVGIFNKEFTTVADRYVFKVALPLLVFKDIATADIYEMFNLKFVLFCAIGTTLMFLGVWLFAHWYCKDKSMVGAFTQAAARGSAAILGIAFVENIYGNSGMAPMMIVSAVPLYNIFSVVILTFGASDADMADRGGNIKKACINVAKNPIIIGILAGCIFAFFRIPIPYIPLKAINNIAATASPIALLVVGATFEGRKALAKIKPSLVATLIKLIIIPAIFFPFAILFGFRNSELVAILVMLGSPTTVSCYIMAKNMNNDAVLTSSIVVMATLLSSISLTAWIFILRSFGLI</sequence>